<evidence type="ECO:0000256" key="2">
    <source>
        <dbReference type="ARBA" id="ARBA00009592"/>
    </source>
</evidence>
<evidence type="ECO:0000256" key="6">
    <source>
        <dbReference type="ARBA" id="ARBA00023136"/>
    </source>
</evidence>
<keyword evidence="6" id="KW-0472">Membrane</keyword>
<gene>
    <name evidence="8" type="ORF">SVIM_LOCUS465725</name>
</gene>
<dbReference type="SUPFAM" id="SSF52058">
    <property type="entry name" value="L domain-like"/>
    <property type="match status" value="1"/>
</dbReference>
<evidence type="ECO:0000256" key="5">
    <source>
        <dbReference type="ARBA" id="ARBA00022737"/>
    </source>
</evidence>
<name>A0A6N2N7H1_SALVM</name>
<dbReference type="InterPro" id="IPR032675">
    <property type="entry name" value="LRR_dom_sf"/>
</dbReference>
<keyword evidence="7" id="KW-0325">Glycoprotein</keyword>
<accession>A0A6N2N7H1</accession>
<keyword evidence="5" id="KW-0677">Repeat</keyword>
<evidence type="ECO:0000256" key="1">
    <source>
        <dbReference type="ARBA" id="ARBA00004370"/>
    </source>
</evidence>
<dbReference type="InterPro" id="IPR051502">
    <property type="entry name" value="RLP_Defense_Trigger"/>
</dbReference>
<dbReference type="PANTHER" id="PTHR48062">
    <property type="entry name" value="RECEPTOR-LIKE PROTEIN 14"/>
    <property type="match status" value="1"/>
</dbReference>
<organism evidence="8">
    <name type="scientific">Salix viminalis</name>
    <name type="common">Common osier</name>
    <name type="synonym">Basket willow</name>
    <dbReference type="NCBI Taxonomy" id="40686"/>
    <lineage>
        <taxon>Eukaryota</taxon>
        <taxon>Viridiplantae</taxon>
        <taxon>Streptophyta</taxon>
        <taxon>Embryophyta</taxon>
        <taxon>Tracheophyta</taxon>
        <taxon>Spermatophyta</taxon>
        <taxon>Magnoliopsida</taxon>
        <taxon>eudicotyledons</taxon>
        <taxon>Gunneridae</taxon>
        <taxon>Pentapetalae</taxon>
        <taxon>rosids</taxon>
        <taxon>fabids</taxon>
        <taxon>Malpighiales</taxon>
        <taxon>Salicaceae</taxon>
        <taxon>Saliceae</taxon>
        <taxon>Salix</taxon>
    </lineage>
</organism>
<dbReference type="AlphaFoldDB" id="A0A6N2N7H1"/>
<dbReference type="Pfam" id="PF13855">
    <property type="entry name" value="LRR_8"/>
    <property type="match status" value="1"/>
</dbReference>
<dbReference type="InterPro" id="IPR001611">
    <property type="entry name" value="Leu-rich_rpt"/>
</dbReference>
<protein>
    <recommendedName>
        <fullName evidence="9">Leucine-rich repeat-containing N-terminal plant-type domain-containing protein</fullName>
    </recommendedName>
</protein>
<dbReference type="EMBL" id="CAADRP010002140">
    <property type="protein sequence ID" value="VFU61925.1"/>
    <property type="molecule type" value="Genomic_DNA"/>
</dbReference>
<dbReference type="GO" id="GO:0016020">
    <property type="term" value="C:membrane"/>
    <property type="evidence" value="ECO:0007669"/>
    <property type="project" value="UniProtKB-SubCell"/>
</dbReference>
<evidence type="ECO:0000256" key="4">
    <source>
        <dbReference type="ARBA" id="ARBA00022729"/>
    </source>
</evidence>
<dbReference type="Gene3D" id="3.80.10.10">
    <property type="entry name" value="Ribonuclease Inhibitor"/>
    <property type="match status" value="1"/>
</dbReference>
<keyword evidence="3" id="KW-0433">Leucine-rich repeat</keyword>
<sequence>MSSLEFLYLLGNNLSGPLPSRFSASSKLRYVHLSRNKLQGPIATKFYDSSRLVALDLSHNILTGTIPEWIGRLSNLRFLLLSHNNLQGEIPIQLYRLKQLTLVDLSHNYLSGSTMWYFNGIDLSCNNFTGEIPPKIGNLSKIKVKGNRELGSFIQQIGRRNPSSTYWTYSLAVFSVAHNNLSGKTPSRIAQFTTFEDSSYEDNPFLCGEPLTKACDVDMPSSPTSTNYKDKGGFMDMEVFYVSFGVAYIMVLLS</sequence>
<proteinExistence type="inferred from homology"/>
<reference evidence="8" key="1">
    <citation type="submission" date="2019-03" db="EMBL/GenBank/DDBJ databases">
        <authorList>
            <person name="Mank J."/>
            <person name="Almeida P."/>
        </authorList>
    </citation>
    <scope>NUCLEOTIDE SEQUENCE</scope>
    <source>
        <strain evidence="8">78183</strain>
    </source>
</reference>
<dbReference type="PRINTS" id="PR00019">
    <property type="entry name" value="LEURICHRPT"/>
</dbReference>
<dbReference type="PANTHER" id="PTHR48062:SF21">
    <property type="entry name" value="RECEPTOR-LIKE PROTEIN 12"/>
    <property type="match status" value="1"/>
</dbReference>
<dbReference type="Pfam" id="PF00560">
    <property type="entry name" value="LRR_1"/>
    <property type="match status" value="2"/>
</dbReference>
<comment type="similarity">
    <text evidence="2">Belongs to the RLP family.</text>
</comment>
<keyword evidence="4" id="KW-0732">Signal</keyword>
<evidence type="ECO:0000256" key="3">
    <source>
        <dbReference type="ARBA" id="ARBA00022614"/>
    </source>
</evidence>
<evidence type="ECO:0000313" key="8">
    <source>
        <dbReference type="EMBL" id="VFU61925.1"/>
    </source>
</evidence>
<comment type="subcellular location">
    <subcellularLocation>
        <location evidence="1">Membrane</location>
    </subcellularLocation>
</comment>
<evidence type="ECO:0000256" key="7">
    <source>
        <dbReference type="ARBA" id="ARBA00023180"/>
    </source>
</evidence>
<dbReference type="FunFam" id="3.80.10.10:FF:000041">
    <property type="entry name" value="LRR receptor-like serine/threonine-protein kinase ERECTA"/>
    <property type="match status" value="1"/>
</dbReference>
<evidence type="ECO:0008006" key="9">
    <source>
        <dbReference type="Google" id="ProtNLM"/>
    </source>
</evidence>